<keyword evidence="4 5" id="KW-0472">Membrane</keyword>
<dbReference type="GO" id="GO:0005886">
    <property type="term" value="C:plasma membrane"/>
    <property type="evidence" value="ECO:0007669"/>
    <property type="project" value="UniProtKB-SubCell"/>
</dbReference>
<dbReference type="AlphaFoldDB" id="A0A0M0KHC9"/>
<evidence type="ECO:0000313" key="6">
    <source>
        <dbReference type="EMBL" id="KOO38260.1"/>
    </source>
</evidence>
<comment type="subcellular location">
    <subcellularLocation>
        <location evidence="5">Cell membrane</location>
        <topology evidence="5">Multi-pass membrane protein</topology>
    </subcellularLocation>
</comment>
<keyword evidence="3 5" id="KW-1133">Transmembrane helix</keyword>
<dbReference type="SMR" id="A0A0M0KHC9"/>
<feature type="transmembrane region" description="Helical" evidence="5">
    <location>
        <begin position="45"/>
        <end position="64"/>
    </location>
</feature>
<feature type="transmembrane region" description="Helical" evidence="5">
    <location>
        <begin position="100"/>
        <end position="122"/>
    </location>
</feature>
<accession>A0A0M0KHC9</accession>
<dbReference type="RefSeq" id="WP_010899127.1">
    <property type="nucleotide sequence ID" value="NZ_CP040441.1"/>
</dbReference>
<keyword evidence="1 5" id="KW-1003">Cell membrane</keyword>
<comment type="similarity">
    <text evidence="5">Belongs to the UPF0344 family.</text>
</comment>
<evidence type="ECO:0000256" key="4">
    <source>
        <dbReference type="ARBA" id="ARBA00023136"/>
    </source>
</evidence>
<dbReference type="HAMAP" id="MF_01536">
    <property type="entry name" value="UPF0344"/>
    <property type="match status" value="1"/>
</dbReference>
<organism evidence="6">
    <name type="scientific">Halalkalibacterium halodurans</name>
    <name type="common">Bacillus halodurans</name>
    <dbReference type="NCBI Taxonomy" id="86665"/>
    <lineage>
        <taxon>Bacteria</taxon>
        <taxon>Bacillati</taxon>
        <taxon>Bacillota</taxon>
        <taxon>Bacilli</taxon>
        <taxon>Bacillales</taxon>
        <taxon>Bacillaceae</taxon>
        <taxon>Halalkalibacterium (ex Joshi et al. 2022)</taxon>
    </lineage>
</organism>
<dbReference type="OMA" id="HMHIASW"/>
<evidence type="ECO:0000256" key="1">
    <source>
        <dbReference type="ARBA" id="ARBA00022475"/>
    </source>
</evidence>
<name>A0A0M0KHC9_ALKHA</name>
<gene>
    <name evidence="6" type="ORF">AMD02_04835</name>
</gene>
<dbReference type="GeneID" id="87598504"/>
<dbReference type="PATRIC" id="fig|136160.3.peg.1242"/>
<proteinExistence type="inferred from homology"/>
<reference evidence="6" key="1">
    <citation type="submission" date="2015-08" db="EMBL/GenBank/DDBJ databases">
        <title>Complete DNA Sequence of Pseudomonas syringae pv. actinidiae, the Causal Agent of Kiwifruit Canker Disease.</title>
        <authorList>
            <person name="Rikkerink E.H.A."/>
            <person name="Fineran P.C."/>
        </authorList>
    </citation>
    <scope>NUCLEOTIDE SEQUENCE</scope>
    <source>
        <strain evidence="6">DSM 13666</strain>
    </source>
</reference>
<dbReference type="NCBIfam" id="NF010198">
    <property type="entry name" value="PRK13673.1-5"/>
    <property type="match status" value="1"/>
</dbReference>
<keyword evidence="2 5" id="KW-0812">Transmembrane</keyword>
<accession>A0A4Y7WW11</accession>
<feature type="transmembrane region" description="Helical" evidence="5">
    <location>
        <begin position="15"/>
        <end position="33"/>
    </location>
</feature>
<evidence type="ECO:0000256" key="5">
    <source>
        <dbReference type="HAMAP-Rule" id="MF_01536"/>
    </source>
</evidence>
<dbReference type="EMBL" id="LILD01000001">
    <property type="protein sequence ID" value="KOO38260.1"/>
    <property type="molecule type" value="Genomic_DNA"/>
</dbReference>
<comment type="caution">
    <text evidence="6">The sequence shown here is derived from an EMBL/GenBank/DDBJ whole genome shotgun (WGS) entry which is preliminary data.</text>
</comment>
<protein>
    <recommendedName>
        <fullName evidence="5">UPF0344 protein AMD02_04835</fullName>
    </recommendedName>
</protein>
<evidence type="ECO:0000256" key="3">
    <source>
        <dbReference type="ARBA" id="ARBA00022989"/>
    </source>
</evidence>
<evidence type="ECO:0000256" key="2">
    <source>
        <dbReference type="ARBA" id="ARBA00022692"/>
    </source>
</evidence>
<sequence>MSPELYNIFYESHRGSWAILIILFLVSYFLIKAGKGKAGKILHMIVRLFFVIMLITGAGMLVYWQFAFLFIVKGVLAIVLIYAMEMLLTRTSKGTIGQQARIYWIVFITCLVLVALIGYNVISF</sequence>
<dbReference type="InterPro" id="IPR010899">
    <property type="entry name" value="UPF0344"/>
</dbReference>
<feature type="transmembrane region" description="Helical" evidence="5">
    <location>
        <begin position="70"/>
        <end position="88"/>
    </location>
</feature>
<dbReference type="Pfam" id="PF07457">
    <property type="entry name" value="DUF1516"/>
    <property type="match status" value="1"/>
</dbReference>